<feature type="transmembrane region" description="Helical" evidence="1">
    <location>
        <begin position="75"/>
        <end position="94"/>
    </location>
</feature>
<gene>
    <name evidence="2" type="ORF">GCM10010411_58030</name>
</gene>
<reference evidence="2 3" key="1">
    <citation type="journal article" date="2019" name="Int. J. Syst. Evol. Microbiol.">
        <title>The Global Catalogue of Microorganisms (GCM) 10K type strain sequencing project: providing services to taxonomists for standard genome sequencing and annotation.</title>
        <authorList>
            <consortium name="The Broad Institute Genomics Platform"/>
            <consortium name="The Broad Institute Genome Sequencing Center for Infectious Disease"/>
            <person name="Wu L."/>
            <person name="Ma J."/>
        </authorList>
    </citation>
    <scope>NUCLEOTIDE SEQUENCE [LARGE SCALE GENOMIC DNA]</scope>
    <source>
        <strain evidence="2 3">JCM 6833</strain>
    </source>
</reference>
<comment type="caution">
    <text evidence="2">The sequence shown here is derived from an EMBL/GenBank/DDBJ whole genome shotgun (WGS) entry which is preliminary data.</text>
</comment>
<dbReference type="RefSeq" id="WP_344545627.1">
    <property type="nucleotide sequence ID" value="NZ_BAAATD010000008.1"/>
</dbReference>
<organism evidence="2 3">
    <name type="scientific">Actinomadura fulvescens</name>
    <dbReference type="NCBI Taxonomy" id="46160"/>
    <lineage>
        <taxon>Bacteria</taxon>
        <taxon>Bacillati</taxon>
        <taxon>Actinomycetota</taxon>
        <taxon>Actinomycetes</taxon>
        <taxon>Streptosporangiales</taxon>
        <taxon>Thermomonosporaceae</taxon>
        <taxon>Actinomadura</taxon>
    </lineage>
</organism>
<keyword evidence="1" id="KW-0812">Transmembrane</keyword>
<proteinExistence type="predicted"/>
<dbReference type="EMBL" id="BAAATD010000008">
    <property type="protein sequence ID" value="GAA2615403.1"/>
    <property type="molecule type" value="Genomic_DNA"/>
</dbReference>
<evidence type="ECO:0000256" key="1">
    <source>
        <dbReference type="SAM" id="Phobius"/>
    </source>
</evidence>
<evidence type="ECO:0000313" key="2">
    <source>
        <dbReference type="EMBL" id="GAA2615403.1"/>
    </source>
</evidence>
<accession>A0ABN3Q490</accession>
<keyword evidence="3" id="KW-1185">Reference proteome</keyword>
<feature type="transmembrane region" description="Helical" evidence="1">
    <location>
        <begin position="158"/>
        <end position="178"/>
    </location>
</feature>
<sequence>MTPTTPRPPEPGAGRRHEPSSEEALALLAEFVVMLRRSGQEILLAGGALALVVAGLLAQSGAVHDLHRPLAGARLLVLAALAAGALRCAALLALTHGSVLHPLSVIRRATDAPARSGWRPYLRVPPRAPSGRAMYEHVQLLIAEAHDRHYHAHAALRWAFACAGTLVLWTVLNTMAGAG</sequence>
<protein>
    <submittedName>
        <fullName evidence="2">Uncharacterized protein</fullName>
    </submittedName>
</protein>
<name>A0ABN3Q490_9ACTN</name>
<evidence type="ECO:0000313" key="3">
    <source>
        <dbReference type="Proteomes" id="UP001501509"/>
    </source>
</evidence>
<feature type="transmembrane region" description="Helical" evidence="1">
    <location>
        <begin position="42"/>
        <end position="63"/>
    </location>
</feature>
<keyword evidence="1" id="KW-1133">Transmembrane helix</keyword>
<dbReference type="Proteomes" id="UP001501509">
    <property type="component" value="Unassembled WGS sequence"/>
</dbReference>
<keyword evidence="1" id="KW-0472">Membrane</keyword>